<dbReference type="SUPFAM" id="SSF160240">
    <property type="entry name" value="Cation efflux protein cytoplasmic domain-like"/>
    <property type="match status" value="1"/>
</dbReference>
<evidence type="ECO:0000256" key="4">
    <source>
        <dbReference type="ARBA" id="ARBA00022989"/>
    </source>
</evidence>
<keyword evidence="10" id="KW-1185">Reference proteome</keyword>
<dbReference type="PANTHER" id="PTHR43840">
    <property type="entry name" value="MITOCHONDRIAL METAL TRANSPORTER 1-RELATED"/>
    <property type="match status" value="1"/>
</dbReference>
<dbReference type="EMBL" id="JARJCW010000013">
    <property type="protein sequence ID" value="KAJ7217978.1"/>
    <property type="molecule type" value="Genomic_DNA"/>
</dbReference>
<dbReference type="SUPFAM" id="SSF161111">
    <property type="entry name" value="Cation efflux protein transmembrane domain-like"/>
    <property type="match status" value="1"/>
</dbReference>
<evidence type="ECO:0000256" key="6">
    <source>
        <dbReference type="SAM" id="MobiDB-lite"/>
    </source>
</evidence>
<dbReference type="Pfam" id="PF01545">
    <property type="entry name" value="Cation_efflux"/>
    <property type="match status" value="1"/>
</dbReference>
<gene>
    <name evidence="9" type="ORF">GGX14DRAFT_439141</name>
</gene>
<sequence length="366" mass="39280">MRRSAHKKPPSEENRHDHQNGNDTTHNHSHSLFSAHSHDGTDTTERLMAAFHGAGDRGSQITLLGLTAIKGIAGYLTHSAALIADAGHSLSDILGDGVTLVCWRLSRRPPSSTYPFGFAKFETLGTTTVSLFLIGGALGLAVHSYHLLLASLSLPSGALQGNLPNVTMQDAHAHSEHGVDPNALWFAALGVVSKEWLYRITKHVADQENSPVLLANAIHHRSDAYASIVAFFAILGNWWWPSLPLDPIGCLLVSVVILQQGAGLLYGAWGDLTDAGIPPSARTTLKNTLKPLLAASGSSSSLPSLLAIRHIRGRRAGSLVFVDLTAEVPKALTVQEATGIEEQITKTLRAARKEVTEVRVKFHTID</sequence>
<dbReference type="Proteomes" id="UP001219525">
    <property type="component" value="Unassembled WGS sequence"/>
</dbReference>
<dbReference type="PANTHER" id="PTHR43840:SF15">
    <property type="entry name" value="MITOCHONDRIAL METAL TRANSPORTER 1-RELATED"/>
    <property type="match status" value="1"/>
</dbReference>
<evidence type="ECO:0000259" key="8">
    <source>
        <dbReference type="Pfam" id="PF16916"/>
    </source>
</evidence>
<feature type="compositionally biased region" description="Basic and acidic residues" evidence="6">
    <location>
        <begin position="9"/>
        <end position="20"/>
    </location>
</feature>
<evidence type="ECO:0000313" key="9">
    <source>
        <dbReference type="EMBL" id="KAJ7217978.1"/>
    </source>
</evidence>
<organism evidence="9 10">
    <name type="scientific">Mycena pura</name>
    <dbReference type="NCBI Taxonomy" id="153505"/>
    <lineage>
        <taxon>Eukaryota</taxon>
        <taxon>Fungi</taxon>
        <taxon>Dikarya</taxon>
        <taxon>Basidiomycota</taxon>
        <taxon>Agaricomycotina</taxon>
        <taxon>Agaricomycetes</taxon>
        <taxon>Agaricomycetidae</taxon>
        <taxon>Agaricales</taxon>
        <taxon>Marasmiineae</taxon>
        <taxon>Mycenaceae</taxon>
        <taxon>Mycena</taxon>
    </lineage>
</organism>
<keyword evidence="2" id="KW-0813">Transport</keyword>
<evidence type="ECO:0000256" key="2">
    <source>
        <dbReference type="ARBA" id="ARBA00022448"/>
    </source>
</evidence>
<dbReference type="InterPro" id="IPR027470">
    <property type="entry name" value="Cation_efflux_CTD"/>
</dbReference>
<feature type="domain" description="Cation efflux protein cytoplasmic" evidence="8">
    <location>
        <begin position="301"/>
        <end position="358"/>
    </location>
</feature>
<name>A0AAD6YG23_9AGAR</name>
<comment type="caution">
    <text evidence="9">The sequence shown here is derived from an EMBL/GenBank/DDBJ whole genome shotgun (WGS) entry which is preliminary data.</text>
</comment>
<dbReference type="GO" id="GO:0098771">
    <property type="term" value="P:inorganic ion homeostasis"/>
    <property type="evidence" value="ECO:0007669"/>
    <property type="project" value="UniProtKB-ARBA"/>
</dbReference>
<comment type="subcellular location">
    <subcellularLocation>
        <location evidence="1">Membrane</location>
        <topology evidence="1">Multi-pass membrane protein</topology>
    </subcellularLocation>
</comment>
<dbReference type="NCBIfam" id="TIGR01297">
    <property type="entry name" value="CDF"/>
    <property type="match status" value="1"/>
</dbReference>
<protein>
    <submittedName>
        <fullName evidence="9">CDF-like metal transporter</fullName>
    </submittedName>
</protein>
<dbReference type="GO" id="GO:0008324">
    <property type="term" value="F:monoatomic cation transmembrane transporter activity"/>
    <property type="evidence" value="ECO:0007669"/>
    <property type="project" value="InterPro"/>
</dbReference>
<dbReference type="Pfam" id="PF16916">
    <property type="entry name" value="ZT_dimer"/>
    <property type="match status" value="1"/>
</dbReference>
<dbReference type="Gene3D" id="3.30.70.1350">
    <property type="entry name" value="Cation efflux protein, cytoplasmic domain"/>
    <property type="match status" value="1"/>
</dbReference>
<keyword evidence="4" id="KW-1133">Transmembrane helix</keyword>
<evidence type="ECO:0000259" key="7">
    <source>
        <dbReference type="Pfam" id="PF01545"/>
    </source>
</evidence>
<feature type="region of interest" description="Disordered" evidence="6">
    <location>
        <begin position="1"/>
        <end position="39"/>
    </location>
</feature>
<proteinExistence type="predicted"/>
<dbReference type="InterPro" id="IPR058533">
    <property type="entry name" value="Cation_efflux_TM"/>
</dbReference>
<evidence type="ECO:0000256" key="1">
    <source>
        <dbReference type="ARBA" id="ARBA00004141"/>
    </source>
</evidence>
<dbReference type="Gene3D" id="1.20.1510.10">
    <property type="entry name" value="Cation efflux protein transmembrane domain"/>
    <property type="match status" value="1"/>
</dbReference>
<accession>A0AAD6YG23</accession>
<evidence type="ECO:0000256" key="3">
    <source>
        <dbReference type="ARBA" id="ARBA00022692"/>
    </source>
</evidence>
<dbReference type="GO" id="GO:0030003">
    <property type="term" value="P:intracellular monoatomic cation homeostasis"/>
    <property type="evidence" value="ECO:0007669"/>
    <property type="project" value="UniProtKB-ARBA"/>
</dbReference>
<feature type="domain" description="Cation efflux protein transmembrane" evidence="7">
    <location>
        <begin position="63"/>
        <end position="266"/>
    </location>
</feature>
<evidence type="ECO:0000313" key="10">
    <source>
        <dbReference type="Proteomes" id="UP001219525"/>
    </source>
</evidence>
<dbReference type="AlphaFoldDB" id="A0AAD6YG23"/>
<dbReference type="InterPro" id="IPR036837">
    <property type="entry name" value="Cation_efflux_CTD_sf"/>
</dbReference>
<reference evidence="9" key="1">
    <citation type="submission" date="2023-03" db="EMBL/GenBank/DDBJ databases">
        <title>Massive genome expansion in bonnet fungi (Mycena s.s.) driven by repeated elements and novel gene families across ecological guilds.</title>
        <authorList>
            <consortium name="Lawrence Berkeley National Laboratory"/>
            <person name="Harder C.B."/>
            <person name="Miyauchi S."/>
            <person name="Viragh M."/>
            <person name="Kuo A."/>
            <person name="Thoen E."/>
            <person name="Andreopoulos B."/>
            <person name="Lu D."/>
            <person name="Skrede I."/>
            <person name="Drula E."/>
            <person name="Henrissat B."/>
            <person name="Morin E."/>
            <person name="Kohler A."/>
            <person name="Barry K."/>
            <person name="LaButti K."/>
            <person name="Morin E."/>
            <person name="Salamov A."/>
            <person name="Lipzen A."/>
            <person name="Mereny Z."/>
            <person name="Hegedus B."/>
            <person name="Baldrian P."/>
            <person name="Stursova M."/>
            <person name="Weitz H."/>
            <person name="Taylor A."/>
            <person name="Grigoriev I.V."/>
            <person name="Nagy L.G."/>
            <person name="Martin F."/>
            <person name="Kauserud H."/>
        </authorList>
    </citation>
    <scope>NUCLEOTIDE SEQUENCE</scope>
    <source>
        <strain evidence="9">9144</strain>
    </source>
</reference>
<dbReference type="InterPro" id="IPR002524">
    <property type="entry name" value="Cation_efflux"/>
</dbReference>
<dbReference type="InterPro" id="IPR027469">
    <property type="entry name" value="Cation_efflux_TMD_sf"/>
</dbReference>
<dbReference type="InterPro" id="IPR050291">
    <property type="entry name" value="CDF_Transporter"/>
</dbReference>
<keyword evidence="3" id="KW-0812">Transmembrane</keyword>
<evidence type="ECO:0000256" key="5">
    <source>
        <dbReference type="ARBA" id="ARBA00023136"/>
    </source>
</evidence>
<dbReference type="GO" id="GO:0016020">
    <property type="term" value="C:membrane"/>
    <property type="evidence" value="ECO:0007669"/>
    <property type="project" value="UniProtKB-SubCell"/>
</dbReference>
<keyword evidence="5" id="KW-0472">Membrane</keyword>